<dbReference type="AlphaFoldDB" id="A0A0F0CQJ5"/>
<dbReference type="Pfam" id="PF03030">
    <property type="entry name" value="H_PPase"/>
    <property type="match status" value="1"/>
</dbReference>
<feature type="non-terminal residue" evidence="10">
    <location>
        <position position="73"/>
    </location>
</feature>
<keyword evidence="2" id="KW-0813">Transport</keyword>
<keyword evidence="11" id="KW-1185">Reference proteome</keyword>
<evidence type="ECO:0000256" key="8">
    <source>
        <dbReference type="ARBA" id="ARBA00023136"/>
    </source>
</evidence>
<keyword evidence="10" id="KW-0378">Hydrolase</keyword>
<evidence type="ECO:0000256" key="1">
    <source>
        <dbReference type="ARBA" id="ARBA00004127"/>
    </source>
</evidence>
<reference evidence="10 11" key="1">
    <citation type="submission" date="2015-02" db="EMBL/GenBank/DDBJ databases">
        <title>Single-cell genomics of uncultivated deep-branching MTB reveals a conserved set of magnetosome genes.</title>
        <authorList>
            <person name="Kolinko S."/>
            <person name="Richter M."/>
            <person name="Glockner F.O."/>
            <person name="Brachmann A."/>
            <person name="Schuler D."/>
        </authorList>
    </citation>
    <scope>NUCLEOTIDE SEQUENCE [LARGE SCALE GENOMIC DNA]</scope>
    <source>
        <strain evidence="10">SKK-01</strain>
    </source>
</reference>
<evidence type="ECO:0000256" key="9">
    <source>
        <dbReference type="SAM" id="Phobius"/>
    </source>
</evidence>
<evidence type="ECO:0000256" key="3">
    <source>
        <dbReference type="ARBA" id="ARBA00022692"/>
    </source>
</evidence>
<evidence type="ECO:0000313" key="10">
    <source>
        <dbReference type="EMBL" id="KJJ83781.1"/>
    </source>
</evidence>
<evidence type="ECO:0000256" key="7">
    <source>
        <dbReference type="ARBA" id="ARBA00023065"/>
    </source>
</evidence>
<dbReference type="Proteomes" id="UP000033428">
    <property type="component" value="Unassembled WGS sequence"/>
</dbReference>
<sequence>MFGTLNFLWAIISGLVSGILIGLESEYFTSGKPIKEIAKSAVSGPATTIVTGIAIGFESTILPILTICGATLI</sequence>
<dbReference type="EC" id="3.6.1.1" evidence="10"/>
<feature type="transmembrane region" description="Helical" evidence="9">
    <location>
        <begin position="6"/>
        <end position="23"/>
    </location>
</feature>
<keyword evidence="4" id="KW-0460">Magnesium</keyword>
<evidence type="ECO:0000313" key="11">
    <source>
        <dbReference type="Proteomes" id="UP000033428"/>
    </source>
</evidence>
<keyword evidence="5" id="KW-1278">Translocase</keyword>
<dbReference type="GO" id="GO:0009678">
    <property type="term" value="F:diphosphate hydrolysis-driven proton transmembrane transporter activity"/>
    <property type="evidence" value="ECO:0007669"/>
    <property type="project" value="InterPro"/>
</dbReference>
<organism evidence="10 11">
    <name type="scientific">Candidatus Omnitrophus magneticus</name>
    <dbReference type="NCBI Taxonomy" id="1609969"/>
    <lineage>
        <taxon>Bacteria</taxon>
        <taxon>Pseudomonadati</taxon>
        <taxon>Candidatus Omnitrophota</taxon>
        <taxon>Candidatus Omnitrophus</taxon>
    </lineage>
</organism>
<gene>
    <name evidence="10" type="ORF">OMAG_002351</name>
</gene>
<protein>
    <submittedName>
        <fullName evidence="10">Inorganic H+ pyrophosphatase</fullName>
        <ecNumber evidence="10">3.6.1.1</ecNumber>
    </submittedName>
</protein>
<dbReference type="PANTHER" id="PTHR31998">
    <property type="entry name" value="K(+)-INSENSITIVE PYROPHOSPHATE-ENERGIZED PROTON PUMP"/>
    <property type="match status" value="1"/>
</dbReference>
<dbReference type="InterPro" id="IPR004131">
    <property type="entry name" value="PPase-energised_H-pump"/>
</dbReference>
<name>A0A0F0CQJ5_9BACT</name>
<dbReference type="GO" id="GO:0004427">
    <property type="term" value="F:inorganic diphosphate phosphatase activity"/>
    <property type="evidence" value="ECO:0007669"/>
    <property type="project" value="UniProtKB-EC"/>
</dbReference>
<evidence type="ECO:0000256" key="5">
    <source>
        <dbReference type="ARBA" id="ARBA00022967"/>
    </source>
</evidence>
<comment type="subcellular location">
    <subcellularLocation>
        <location evidence="1">Endomembrane system</location>
        <topology evidence="1">Multi-pass membrane protein</topology>
    </subcellularLocation>
</comment>
<comment type="caution">
    <text evidence="10">The sequence shown here is derived from an EMBL/GenBank/DDBJ whole genome shotgun (WGS) entry which is preliminary data.</text>
</comment>
<keyword evidence="6 9" id="KW-1133">Transmembrane helix</keyword>
<dbReference type="GO" id="GO:0016020">
    <property type="term" value="C:membrane"/>
    <property type="evidence" value="ECO:0007669"/>
    <property type="project" value="InterPro"/>
</dbReference>
<evidence type="ECO:0000256" key="2">
    <source>
        <dbReference type="ARBA" id="ARBA00022448"/>
    </source>
</evidence>
<evidence type="ECO:0000256" key="6">
    <source>
        <dbReference type="ARBA" id="ARBA00022989"/>
    </source>
</evidence>
<keyword evidence="3 9" id="KW-0812">Transmembrane</keyword>
<dbReference type="EMBL" id="JYNY01000487">
    <property type="protein sequence ID" value="KJJ83781.1"/>
    <property type="molecule type" value="Genomic_DNA"/>
</dbReference>
<evidence type="ECO:0000256" key="4">
    <source>
        <dbReference type="ARBA" id="ARBA00022842"/>
    </source>
</evidence>
<keyword evidence="8 9" id="KW-0472">Membrane</keyword>
<proteinExistence type="predicted"/>
<keyword evidence="7" id="KW-0406">Ion transport</keyword>
<accession>A0A0F0CQJ5</accession>
<dbReference type="GO" id="GO:0012505">
    <property type="term" value="C:endomembrane system"/>
    <property type="evidence" value="ECO:0007669"/>
    <property type="project" value="UniProtKB-SubCell"/>
</dbReference>